<evidence type="ECO:0000256" key="7">
    <source>
        <dbReference type="RuleBase" id="RU364122"/>
    </source>
</evidence>
<dbReference type="PANTHER" id="PTHR12812:SF0">
    <property type="entry name" value="HEPARAN-SULFATE 6-O-SULFOTRANSFERASE"/>
    <property type="match status" value="1"/>
</dbReference>
<comment type="caution">
    <text evidence="8">The sequence shown here is derived from an EMBL/GenBank/DDBJ whole genome shotgun (WGS) entry which is preliminary data.</text>
</comment>
<keyword evidence="2 7" id="KW-0808">Transferase</keyword>
<evidence type="ECO:0000256" key="1">
    <source>
        <dbReference type="ARBA" id="ARBA00004167"/>
    </source>
</evidence>
<proteinExistence type="inferred from homology"/>
<feature type="transmembrane region" description="Helical" evidence="7">
    <location>
        <begin position="7"/>
        <end position="25"/>
    </location>
</feature>
<accession>A0AAD9IWW5</accession>
<dbReference type="EMBL" id="JAODUP010000952">
    <property type="protein sequence ID" value="KAK2142452.1"/>
    <property type="molecule type" value="Genomic_DNA"/>
</dbReference>
<dbReference type="Proteomes" id="UP001208570">
    <property type="component" value="Unassembled WGS sequence"/>
</dbReference>
<evidence type="ECO:0000256" key="3">
    <source>
        <dbReference type="ARBA" id="ARBA00022692"/>
    </source>
</evidence>
<sequence length="302" mass="34794">MIDKRRFRFLLLVVVIVMVCLHLNLDHFGLDRHAILSPDSFSLPDSATMRFSSLPGEQRGRLATGRVVLETKQRANCNSGVTNRDPEHAIGSVMLANHTIRRLNVGYMFDPESTRDVLVFLHIQKTGGTTFGRHLVSNLILDTPCICLRNRKRCNCRNSADKIWTVNRYSTGWRCGLHADWTEMSQCVDKMLDKVEGSHRERRSCYIENNLTSCDVKLTSYDGKHIYQYHRGQNPCLTCRMTHILDRKYVLRYTQFDNRNEQLSLGCLGMQSWHTSLAGNGYSRISNPSLVHSYWSRYPTMS</sequence>
<reference evidence="8" key="1">
    <citation type="journal article" date="2023" name="Mol. Biol. Evol.">
        <title>Third-Generation Sequencing Reveals the Adaptive Role of the Epigenome in Three Deep-Sea Polychaetes.</title>
        <authorList>
            <person name="Perez M."/>
            <person name="Aroh O."/>
            <person name="Sun Y."/>
            <person name="Lan Y."/>
            <person name="Juniper S.K."/>
            <person name="Young C.R."/>
            <person name="Angers B."/>
            <person name="Qian P.Y."/>
        </authorList>
    </citation>
    <scope>NUCLEOTIDE SEQUENCE</scope>
    <source>
        <strain evidence="8">P08H-3</strain>
    </source>
</reference>
<evidence type="ECO:0000313" key="9">
    <source>
        <dbReference type="Proteomes" id="UP001208570"/>
    </source>
</evidence>
<dbReference type="Gene3D" id="3.40.50.300">
    <property type="entry name" value="P-loop containing nucleotide triphosphate hydrolases"/>
    <property type="match status" value="1"/>
</dbReference>
<dbReference type="AlphaFoldDB" id="A0AAD9IWW5"/>
<evidence type="ECO:0000256" key="5">
    <source>
        <dbReference type="ARBA" id="ARBA00023136"/>
    </source>
</evidence>
<protein>
    <recommendedName>
        <fullName evidence="7">Heparan-sulfate 6-O-sulfotransferase</fullName>
        <ecNumber evidence="7">2.8.2.-</ecNumber>
    </recommendedName>
</protein>
<dbReference type="PANTHER" id="PTHR12812">
    <property type="entry name" value="HEPARAN SULFATE 6-O-SULFOTRANSFERASE 3"/>
    <property type="match status" value="1"/>
</dbReference>
<keyword evidence="5 7" id="KW-0472">Membrane</keyword>
<evidence type="ECO:0000256" key="6">
    <source>
        <dbReference type="ARBA" id="ARBA00023180"/>
    </source>
</evidence>
<gene>
    <name evidence="8" type="ORF">LSH36_952g00065</name>
</gene>
<comment type="catalytic activity">
    <reaction evidence="7">
        <text>alpha-D-glucosaminyl-[heparan sulfate](n) + 3'-phosphoadenylyl sulfate = 6-sulfo-alpha-D-glucosaminyl-[heparan sulfate](n) + adenosine 3',5'-bisphosphate + H(+)</text>
        <dbReference type="Rhea" id="RHEA:56604"/>
        <dbReference type="Rhea" id="RHEA-COMP:9830"/>
        <dbReference type="Rhea" id="RHEA-COMP:14621"/>
        <dbReference type="ChEBI" id="CHEBI:15378"/>
        <dbReference type="ChEBI" id="CHEBI:58339"/>
        <dbReference type="ChEBI" id="CHEBI:58343"/>
        <dbReference type="ChEBI" id="CHEBI:58388"/>
        <dbReference type="ChEBI" id="CHEBI:140604"/>
    </reaction>
</comment>
<evidence type="ECO:0000313" key="8">
    <source>
        <dbReference type="EMBL" id="KAK2142452.1"/>
    </source>
</evidence>
<dbReference type="GO" id="GO:0016020">
    <property type="term" value="C:membrane"/>
    <property type="evidence" value="ECO:0007669"/>
    <property type="project" value="UniProtKB-SubCell"/>
</dbReference>
<keyword evidence="4 7" id="KW-1133">Transmembrane helix</keyword>
<organism evidence="8 9">
    <name type="scientific">Paralvinella palmiformis</name>
    <dbReference type="NCBI Taxonomy" id="53620"/>
    <lineage>
        <taxon>Eukaryota</taxon>
        <taxon>Metazoa</taxon>
        <taxon>Spiralia</taxon>
        <taxon>Lophotrochozoa</taxon>
        <taxon>Annelida</taxon>
        <taxon>Polychaeta</taxon>
        <taxon>Sedentaria</taxon>
        <taxon>Canalipalpata</taxon>
        <taxon>Terebellida</taxon>
        <taxon>Terebelliformia</taxon>
        <taxon>Alvinellidae</taxon>
        <taxon>Paralvinella</taxon>
    </lineage>
</organism>
<name>A0AAD9IWW5_9ANNE</name>
<comment type="function">
    <text evidence="7">6-O-sulfation enzyme which catalyzes the transfer of sulfate from 3'-phosphoadenosine 5'-phosphosulfate (PAPS) to position 6 of the N-sulfoglucosamine residue (GlcNS) of heparan sulfate.</text>
</comment>
<dbReference type="InterPro" id="IPR027417">
    <property type="entry name" value="P-loop_NTPase"/>
</dbReference>
<dbReference type="EC" id="2.8.2.-" evidence="7"/>
<keyword evidence="3 7" id="KW-0812">Transmembrane</keyword>
<evidence type="ECO:0000256" key="2">
    <source>
        <dbReference type="ARBA" id="ARBA00022679"/>
    </source>
</evidence>
<keyword evidence="6" id="KW-0325">Glycoprotein</keyword>
<keyword evidence="7" id="KW-0735">Signal-anchor</keyword>
<evidence type="ECO:0000256" key="4">
    <source>
        <dbReference type="ARBA" id="ARBA00022989"/>
    </source>
</evidence>
<comment type="subcellular location">
    <subcellularLocation>
        <location evidence="1">Membrane</location>
        <topology evidence="1">Single-pass membrane protein</topology>
    </subcellularLocation>
    <subcellularLocation>
        <location evidence="7">Membrane</location>
        <topology evidence="7">Single-pass type II membrane protein</topology>
    </subcellularLocation>
</comment>
<keyword evidence="9" id="KW-1185">Reference proteome</keyword>
<comment type="similarity">
    <text evidence="7">Belongs to the sulfotransferase 6 family.</text>
</comment>
<dbReference type="InterPro" id="IPR010635">
    <property type="entry name" value="Heparan_SO4-6-sulfoTrfase"/>
</dbReference>
<dbReference type="GO" id="GO:0017095">
    <property type="term" value="F:heparan sulfate 6-sulfotransferase activity"/>
    <property type="evidence" value="ECO:0007669"/>
    <property type="project" value="TreeGrafter"/>
</dbReference>